<proteinExistence type="predicted"/>
<protein>
    <recommendedName>
        <fullName evidence="4">Porin domain-containing protein</fullName>
    </recommendedName>
</protein>
<organism evidence="2 3">
    <name type="scientific">Pontiella desulfatans</name>
    <dbReference type="NCBI Taxonomy" id="2750659"/>
    <lineage>
        <taxon>Bacteria</taxon>
        <taxon>Pseudomonadati</taxon>
        <taxon>Kiritimatiellota</taxon>
        <taxon>Kiritimatiellia</taxon>
        <taxon>Kiritimatiellales</taxon>
        <taxon>Pontiellaceae</taxon>
        <taxon>Pontiella</taxon>
    </lineage>
</organism>
<reference evidence="2 3" key="1">
    <citation type="submission" date="2019-04" db="EMBL/GenBank/DDBJ databases">
        <authorList>
            <person name="Van Vliet M D."/>
        </authorList>
    </citation>
    <scope>NUCLEOTIDE SEQUENCE [LARGE SCALE GENOMIC DNA]</scope>
    <source>
        <strain evidence="2 3">F1</strain>
    </source>
</reference>
<keyword evidence="3" id="KW-1185">Reference proteome</keyword>
<gene>
    <name evidence="2" type="ORF">PDESU_04378</name>
</gene>
<evidence type="ECO:0000256" key="1">
    <source>
        <dbReference type="SAM" id="SignalP"/>
    </source>
</evidence>
<keyword evidence="1" id="KW-0732">Signal</keyword>
<evidence type="ECO:0000313" key="3">
    <source>
        <dbReference type="Proteomes" id="UP000366872"/>
    </source>
</evidence>
<feature type="chain" id="PRO_5025432511" description="Porin domain-containing protein" evidence="1">
    <location>
        <begin position="22"/>
        <end position="358"/>
    </location>
</feature>
<sequence length="358" mass="38502">MNMTKGMMVAALVAVVGVGFADENATVDITAKEIGVLAKKGLQSLEWGLLLETEGYYTKIGGASESGIIQATVEFKMEAAVAEWLRGNVGLLWEQESREDNNIDEAFVTLGATESIPYYLVAGRFYQPVGNFESAFISDPMTLELMEMNRTAGMVGYGNQWIDANVGAFNGDTKKGVAEDEGGDAMISDVYATVSLSPAEQVQCGAYWLSDMMETYNYGGVGQLVADQPGYDKVGGAGAFINVYLGLLTFNFEYAAALDSYNLDGGQYTPAAFNIEGSAQIHDRVVVGLKYEASDDLYAGYDRVALQFGDKYPGQAYGAVVSYGFHDNAAIAAEYLRVEELDDNANGHVVAVQLALEI</sequence>
<feature type="signal peptide" evidence="1">
    <location>
        <begin position="1"/>
        <end position="21"/>
    </location>
</feature>
<dbReference type="NCBIfam" id="NF033652">
    <property type="entry name" value="LbtU_sider_porin"/>
    <property type="match status" value="1"/>
</dbReference>
<name>A0A6C2U7D3_PONDE</name>
<accession>A0A6C2U7D3</accession>
<dbReference type="RefSeq" id="WP_136081367.1">
    <property type="nucleotide sequence ID" value="NZ_CAAHFG010000003.1"/>
</dbReference>
<dbReference type="Proteomes" id="UP000366872">
    <property type="component" value="Unassembled WGS sequence"/>
</dbReference>
<evidence type="ECO:0008006" key="4">
    <source>
        <dbReference type="Google" id="ProtNLM"/>
    </source>
</evidence>
<evidence type="ECO:0000313" key="2">
    <source>
        <dbReference type="EMBL" id="VGO15793.1"/>
    </source>
</evidence>
<dbReference type="EMBL" id="CAAHFG010000003">
    <property type="protein sequence ID" value="VGO15793.1"/>
    <property type="molecule type" value="Genomic_DNA"/>
</dbReference>
<dbReference type="AlphaFoldDB" id="A0A6C2U7D3"/>